<name>A0ABX9LPX5_9ACTN</name>
<evidence type="ECO:0000313" key="3">
    <source>
        <dbReference type="Proteomes" id="UP000262538"/>
    </source>
</evidence>
<feature type="region of interest" description="Disordered" evidence="1">
    <location>
        <begin position="1"/>
        <end position="53"/>
    </location>
</feature>
<evidence type="ECO:0000256" key="1">
    <source>
        <dbReference type="SAM" id="MobiDB-lite"/>
    </source>
</evidence>
<keyword evidence="3" id="KW-1185">Reference proteome</keyword>
<evidence type="ECO:0000313" key="2">
    <source>
        <dbReference type="EMBL" id="RGA05099.1"/>
    </source>
</evidence>
<feature type="compositionally biased region" description="Low complexity" evidence="1">
    <location>
        <begin position="31"/>
        <end position="46"/>
    </location>
</feature>
<dbReference type="Proteomes" id="UP000262538">
    <property type="component" value="Unassembled WGS sequence"/>
</dbReference>
<sequence>MRRISAARSLAEPQAASATTWNRPAVSVTIGSSGSATRASRAASRAASEEPPRVIPTEAIMMTGSVDTRSTIAVAWIVPSRNSVCARLRTTQ</sequence>
<proteinExistence type="predicted"/>
<reference evidence="2 3" key="1">
    <citation type="submission" date="2018-08" db="EMBL/GenBank/DDBJ databases">
        <title>Microbispora. triticiradicis sp. nov., a novel actinomycete isolated from the root of wheat (Triticum aestivum L.)).</title>
        <authorList>
            <person name="Han C."/>
        </authorList>
    </citation>
    <scope>NUCLEOTIDE SEQUENCE [LARGE SCALE GENOMIC DNA]</scope>
    <source>
        <strain evidence="2 3">NEAU-HRDPA2-9</strain>
    </source>
</reference>
<protein>
    <submittedName>
        <fullName evidence="2">Uncharacterized protein</fullName>
    </submittedName>
</protein>
<organism evidence="2 3">
    <name type="scientific">Microbispora triticiradicis</name>
    <dbReference type="NCBI Taxonomy" id="2200763"/>
    <lineage>
        <taxon>Bacteria</taxon>
        <taxon>Bacillati</taxon>
        <taxon>Actinomycetota</taxon>
        <taxon>Actinomycetes</taxon>
        <taxon>Streptosporangiales</taxon>
        <taxon>Streptosporangiaceae</taxon>
        <taxon>Microbispora</taxon>
    </lineage>
</organism>
<gene>
    <name evidence="2" type="ORF">DI270_010390</name>
</gene>
<comment type="caution">
    <text evidence="2">The sequence shown here is derived from an EMBL/GenBank/DDBJ whole genome shotgun (WGS) entry which is preliminary data.</text>
</comment>
<dbReference type="EMBL" id="QFZU02000046">
    <property type="protein sequence ID" value="RGA05099.1"/>
    <property type="molecule type" value="Genomic_DNA"/>
</dbReference>
<accession>A0ABX9LPX5</accession>